<feature type="domain" description="PASTA" evidence="1">
    <location>
        <begin position="2"/>
        <end position="55"/>
    </location>
</feature>
<dbReference type="InterPro" id="IPR005543">
    <property type="entry name" value="PASTA_dom"/>
</dbReference>
<sequence length="68" mass="7083">MEVPGLLGLHVAKAFAAGLRAGLVVKVIEPEPEDRPVLRQRPAPGTFVERGSEVVAWTTGPGDGLVPA</sequence>
<comment type="caution">
    <text evidence="2">The sequence shown here is derived from an EMBL/GenBank/DDBJ whole genome shotgun (WGS) entry which is preliminary data.</text>
</comment>
<dbReference type="EMBL" id="BAABIB010000108">
    <property type="protein sequence ID" value="GAA4657565.1"/>
    <property type="molecule type" value="Genomic_DNA"/>
</dbReference>
<reference evidence="3" key="1">
    <citation type="journal article" date="2019" name="Int. J. Syst. Evol. Microbiol.">
        <title>The Global Catalogue of Microorganisms (GCM) 10K type strain sequencing project: providing services to taxonomists for standard genome sequencing and annotation.</title>
        <authorList>
            <consortium name="The Broad Institute Genomics Platform"/>
            <consortium name="The Broad Institute Genome Sequencing Center for Infectious Disease"/>
            <person name="Wu L."/>
            <person name="Ma J."/>
        </authorList>
    </citation>
    <scope>NUCLEOTIDE SEQUENCE [LARGE SCALE GENOMIC DNA]</scope>
    <source>
        <strain evidence="3">JCM 18054</strain>
    </source>
</reference>
<dbReference type="Pfam" id="PF03793">
    <property type="entry name" value="PASTA"/>
    <property type="match status" value="1"/>
</dbReference>
<dbReference type="CDD" id="cd06577">
    <property type="entry name" value="PASTA_pknB"/>
    <property type="match status" value="1"/>
</dbReference>
<dbReference type="Gene3D" id="3.30.10.20">
    <property type="match status" value="1"/>
</dbReference>
<organism evidence="2 3">
    <name type="scientific">Amycolatopsis dongchuanensis</name>
    <dbReference type="NCBI Taxonomy" id="1070866"/>
    <lineage>
        <taxon>Bacteria</taxon>
        <taxon>Bacillati</taxon>
        <taxon>Actinomycetota</taxon>
        <taxon>Actinomycetes</taxon>
        <taxon>Pseudonocardiales</taxon>
        <taxon>Pseudonocardiaceae</taxon>
        <taxon>Amycolatopsis</taxon>
    </lineage>
</organism>
<evidence type="ECO:0000313" key="3">
    <source>
        <dbReference type="Proteomes" id="UP001500192"/>
    </source>
</evidence>
<protein>
    <recommendedName>
        <fullName evidence="1">PASTA domain-containing protein</fullName>
    </recommendedName>
</protein>
<keyword evidence="3" id="KW-1185">Reference proteome</keyword>
<gene>
    <name evidence="2" type="ORF">GCM10023214_56040</name>
</gene>
<accession>A0ABP8VDG7</accession>
<proteinExistence type="predicted"/>
<name>A0ABP8VDG7_9PSEU</name>
<dbReference type="Proteomes" id="UP001500192">
    <property type="component" value="Unassembled WGS sequence"/>
</dbReference>
<evidence type="ECO:0000313" key="2">
    <source>
        <dbReference type="EMBL" id="GAA4657565.1"/>
    </source>
</evidence>
<evidence type="ECO:0000259" key="1">
    <source>
        <dbReference type="Pfam" id="PF03793"/>
    </source>
</evidence>